<dbReference type="PANTHER" id="PTHR13044">
    <property type="entry name" value="ACTIVATING TRANSCRIPTION FACTOR ATF 4/5"/>
    <property type="match status" value="1"/>
</dbReference>
<evidence type="ECO:0000256" key="6">
    <source>
        <dbReference type="PROSITE-ProRule" id="PRU00023"/>
    </source>
</evidence>
<dbReference type="EMBL" id="JACBAF010002316">
    <property type="protein sequence ID" value="KAF7155931.1"/>
    <property type="molecule type" value="Genomic_DNA"/>
</dbReference>
<dbReference type="SUPFAM" id="SSF57959">
    <property type="entry name" value="Leucine zipper domain"/>
    <property type="match status" value="1"/>
</dbReference>
<evidence type="ECO:0000256" key="7">
    <source>
        <dbReference type="SAM" id="Coils"/>
    </source>
</evidence>
<protein>
    <recommendedName>
        <fullName evidence="9">BZIP domain-containing protein</fullName>
    </recommendedName>
</protein>
<evidence type="ECO:0000256" key="5">
    <source>
        <dbReference type="ARBA" id="ARBA00023242"/>
    </source>
</evidence>
<dbReference type="PROSITE" id="PS50088">
    <property type="entry name" value="ANK_REPEAT"/>
    <property type="match status" value="1"/>
</dbReference>
<dbReference type="InterPro" id="IPR004827">
    <property type="entry name" value="bZIP"/>
</dbReference>
<dbReference type="SMART" id="SM00338">
    <property type="entry name" value="BRLZ"/>
    <property type="match status" value="1"/>
</dbReference>
<accession>A0A8H6PL11</accession>
<dbReference type="PROSITE" id="PS50217">
    <property type="entry name" value="BZIP"/>
    <property type="match status" value="1"/>
</dbReference>
<dbReference type="SUPFAM" id="SSF48403">
    <property type="entry name" value="Ankyrin repeat"/>
    <property type="match status" value="1"/>
</dbReference>
<dbReference type="PROSITE" id="PS50297">
    <property type="entry name" value="ANK_REP_REGION"/>
    <property type="match status" value="1"/>
</dbReference>
<evidence type="ECO:0000259" key="9">
    <source>
        <dbReference type="PROSITE" id="PS50217"/>
    </source>
</evidence>
<feature type="domain" description="BZIP" evidence="9">
    <location>
        <begin position="477"/>
        <end position="540"/>
    </location>
</feature>
<evidence type="ECO:0000256" key="1">
    <source>
        <dbReference type="ARBA" id="ARBA00004123"/>
    </source>
</evidence>
<dbReference type="Proteomes" id="UP000662466">
    <property type="component" value="Unassembled WGS sequence"/>
</dbReference>
<comment type="subcellular location">
    <subcellularLocation>
        <location evidence="1">Nucleus</location>
    </subcellularLocation>
</comment>
<feature type="repeat" description="ANK" evidence="6">
    <location>
        <begin position="274"/>
        <end position="309"/>
    </location>
</feature>
<keyword evidence="7" id="KW-0175">Coiled coil</keyword>
<keyword evidence="3" id="KW-0238">DNA-binding</keyword>
<dbReference type="InterPro" id="IPR002110">
    <property type="entry name" value="Ankyrin_rpt"/>
</dbReference>
<dbReference type="GO" id="GO:0000977">
    <property type="term" value="F:RNA polymerase II transcription regulatory region sequence-specific DNA binding"/>
    <property type="evidence" value="ECO:0007669"/>
    <property type="project" value="TreeGrafter"/>
</dbReference>
<feature type="compositionally biased region" description="Pro residues" evidence="8">
    <location>
        <begin position="446"/>
        <end position="460"/>
    </location>
</feature>
<dbReference type="PANTHER" id="PTHR13044:SF38">
    <property type="entry name" value="BZIP DOMAIN-CONTAINING PROTEIN"/>
    <property type="match status" value="1"/>
</dbReference>
<evidence type="ECO:0000313" key="10">
    <source>
        <dbReference type="EMBL" id="KAF7155931.1"/>
    </source>
</evidence>
<evidence type="ECO:0000256" key="2">
    <source>
        <dbReference type="ARBA" id="ARBA00023015"/>
    </source>
</evidence>
<feature type="compositionally biased region" description="Polar residues" evidence="8">
    <location>
        <begin position="430"/>
        <end position="444"/>
    </location>
</feature>
<keyword evidence="6" id="KW-0040">ANK repeat</keyword>
<dbReference type="SMART" id="SM00248">
    <property type="entry name" value="ANK"/>
    <property type="match status" value="4"/>
</dbReference>
<dbReference type="InterPro" id="IPR046347">
    <property type="entry name" value="bZIP_sf"/>
</dbReference>
<name>A0A8H6PL11_9EURO</name>
<gene>
    <name evidence="10" type="ORF">CNMCM6106_007843</name>
</gene>
<dbReference type="GO" id="GO:0001228">
    <property type="term" value="F:DNA-binding transcription activator activity, RNA polymerase II-specific"/>
    <property type="evidence" value="ECO:0007669"/>
    <property type="project" value="TreeGrafter"/>
</dbReference>
<feature type="region of interest" description="Disordered" evidence="8">
    <location>
        <begin position="423"/>
        <end position="482"/>
    </location>
</feature>
<keyword evidence="4" id="KW-0804">Transcription</keyword>
<reference evidence="10" key="1">
    <citation type="submission" date="2020-06" db="EMBL/GenBank/DDBJ databases">
        <title>Draft genome sequences of strains closely related to Aspergillus parafelis and Aspergillus hiratsukae.</title>
        <authorList>
            <person name="Dos Santos R.A.C."/>
            <person name="Rivero-Menendez O."/>
            <person name="Steenwyk J.L."/>
            <person name="Mead M.E."/>
            <person name="Goldman G.H."/>
            <person name="Alastruey-Izquierdo A."/>
            <person name="Rokas A."/>
        </authorList>
    </citation>
    <scope>NUCLEOTIDE SEQUENCE</scope>
    <source>
        <strain evidence="10">CNM-CM6106</strain>
    </source>
</reference>
<dbReference type="InterPro" id="IPR036770">
    <property type="entry name" value="Ankyrin_rpt-contain_sf"/>
</dbReference>
<feature type="coiled-coil region" evidence="7">
    <location>
        <begin position="495"/>
        <end position="529"/>
    </location>
</feature>
<dbReference type="GO" id="GO:0005634">
    <property type="term" value="C:nucleus"/>
    <property type="evidence" value="ECO:0007669"/>
    <property type="project" value="UniProtKB-SubCell"/>
</dbReference>
<evidence type="ECO:0000256" key="3">
    <source>
        <dbReference type="ARBA" id="ARBA00023125"/>
    </source>
</evidence>
<evidence type="ECO:0000256" key="4">
    <source>
        <dbReference type="ARBA" id="ARBA00023163"/>
    </source>
</evidence>
<evidence type="ECO:0000256" key="8">
    <source>
        <dbReference type="SAM" id="MobiDB-lite"/>
    </source>
</evidence>
<dbReference type="Gene3D" id="1.20.5.170">
    <property type="match status" value="1"/>
</dbReference>
<dbReference type="AlphaFoldDB" id="A0A8H6PL11"/>
<comment type="caution">
    <text evidence="10">The sequence shown here is derived from an EMBL/GenBank/DDBJ whole genome shotgun (WGS) entry which is preliminary data.</text>
</comment>
<sequence>MANESSTRRRSLLELPAEIIQHSLGFLDEEELRRIVRDVEDLASHAKEVIKVRFRENNTYTLPDEAAVLERHGGRLPDNVLPTNRLRHPCEVPFVRTGDTIAGIIRTNNLVILKILVEAGLDLMSFSMGGWRLLGLALAWGNIATAKYLIARMKSEDLLYGVCRVGRRGEPPNFLTMAAYFNADIFSVVWQRVRGLPNWQEQVTEVARFQLCRHADALLAWELAEDGVDIALSVMPFVGRTAWHAAAESNTNMDFFEYLYGRIPESINNITAENGRTPLMLAAAETWQDRSNAVRWLLRHGADPRIVAGGRTAAWFASAAHNLQLASLLSSYSSPYSDTTAFCSPNFVFPDTNLDLAASFAPDASLSFCDTDLSALLAPPDLTGFSGLDYTSRPTGTSNSPYAPDSFDLNAIPTPAIDVNDSMPFLDIDSSGTDSDTQINSQVQAPTPPLLMPAARPPPVSITAAPSSSGDNSPKESSNRVYKRQLNTLAARRYRQRRVDRMNQLEEELEKVKRERDELKMRVSKLEGETEALRGLLKNKEK</sequence>
<dbReference type="Pfam" id="PF12796">
    <property type="entry name" value="Ank_2"/>
    <property type="match status" value="1"/>
</dbReference>
<dbReference type="Pfam" id="PF07716">
    <property type="entry name" value="bZIP_2"/>
    <property type="match status" value="1"/>
</dbReference>
<organism evidence="10 11">
    <name type="scientific">Aspergillus hiratsukae</name>
    <dbReference type="NCBI Taxonomy" id="1194566"/>
    <lineage>
        <taxon>Eukaryota</taxon>
        <taxon>Fungi</taxon>
        <taxon>Dikarya</taxon>
        <taxon>Ascomycota</taxon>
        <taxon>Pezizomycotina</taxon>
        <taxon>Eurotiomycetes</taxon>
        <taxon>Eurotiomycetidae</taxon>
        <taxon>Eurotiales</taxon>
        <taxon>Aspergillaceae</taxon>
        <taxon>Aspergillus</taxon>
        <taxon>Aspergillus subgen. Fumigati</taxon>
    </lineage>
</organism>
<proteinExistence type="predicted"/>
<keyword evidence="2" id="KW-0805">Transcription regulation</keyword>
<keyword evidence="5" id="KW-0539">Nucleus</keyword>
<dbReference type="Gene3D" id="1.25.40.20">
    <property type="entry name" value="Ankyrin repeat-containing domain"/>
    <property type="match status" value="1"/>
</dbReference>
<evidence type="ECO:0000313" key="11">
    <source>
        <dbReference type="Proteomes" id="UP000662466"/>
    </source>
</evidence>